<gene>
    <name evidence="1" type="ORF">HCT46_07820</name>
</gene>
<dbReference type="EMBL" id="JAATLK010000005">
    <property type="protein sequence ID" value="NIZ47820.1"/>
    <property type="molecule type" value="Genomic_DNA"/>
</dbReference>
<name>A0A968KTL8_9SPIO</name>
<comment type="caution">
    <text evidence="1">The sequence shown here is derived from an EMBL/GenBank/DDBJ whole genome shotgun (WGS) entry which is preliminary data.</text>
</comment>
<evidence type="ECO:0000313" key="1">
    <source>
        <dbReference type="EMBL" id="NIZ47820.1"/>
    </source>
</evidence>
<dbReference type="Proteomes" id="UP000752013">
    <property type="component" value="Unassembled WGS sequence"/>
</dbReference>
<proteinExistence type="predicted"/>
<accession>A0A968KTL8</accession>
<sequence length="60" mass="6842">MIVFTSTCVTSPSKTRMPKPVPPSSLGITWHDEDDRVSISKEDAVKLEQWLIDVEYYINS</sequence>
<dbReference type="AlphaFoldDB" id="A0A968KTL8"/>
<protein>
    <submittedName>
        <fullName evidence="1">Uncharacterized protein</fullName>
    </submittedName>
</protein>
<evidence type="ECO:0000313" key="2">
    <source>
        <dbReference type="Proteomes" id="UP000752013"/>
    </source>
</evidence>
<reference evidence="1" key="1">
    <citation type="submission" date="2020-03" db="EMBL/GenBank/DDBJ databases">
        <title>Spirochaetal bacteria isolated from arthropods constitute a novel genus Entomospira genus novum within the order Spirochaetales.</title>
        <authorList>
            <person name="Grana-Miraglia L."/>
            <person name="Sikutova S."/>
            <person name="Fingerle V."/>
            <person name="Sing A."/>
            <person name="Castillo-Ramirez S."/>
            <person name="Margos G."/>
            <person name="Rudolf I."/>
        </authorList>
    </citation>
    <scope>NUCLEOTIDE SEQUENCE</scope>
    <source>
        <strain evidence="1">BR208</strain>
    </source>
</reference>
<organism evidence="1 2">
    <name type="scientific">Entomospira nematocerorum</name>
    <dbReference type="NCBI Taxonomy" id="2719987"/>
    <lineage>
        <taxon>Bacteria</taxon>
        <taxon>Pseudomonadati</taxon>
        <taxon>Spirochaetota</taxon>
        <taxon>Spirochaetia</taxon>
        <taxon>Spirochaetales</taxon>
        <taxon>Spirochaetaceae</taxon>
        <taxon>Entomospira</taxon>
    </lineage>
</organism>
<dbReference type="RefSeq" id="WP_167704625.1">
    <property type="nucleotide sequence ID" value="NZ_CP118172.1"/>
</dbReference>
<keyword evidence="2" id="KW-1185">Reference proteome</keyword>